<accession>A0ABW3I1N3</accession>
<keyword evidence="3" id="KW-1185">Reference proteome</keyword>
<dbReference type="EMBL" id="JBHTJM010000007">
    <property type="protein sequence ID" value="MFD0963760.1"/>
    <property type="molecule type" value="Genomic_DNA"/>
</dbReference>
<organism evidence="2 3">
    <name type="scientific">Pseudofulvibacter geojedonensis</name>
    <dbReference type="NCBI Taxonomy" id="1123758"/>
    <lineage>
        <taxon>Bacteria</taxon>
        <taxon>Pseudomonadati</taxon>
        <taxon>Bacteroidota</taxon>
        <taxon>Flavobacteriia</taxon>
        <taxon>Flavobacteriales</taxon>
        <taxon>Flavobacteriaceae</taxon>
        <taxon>Pseudofulvibacter</taxon>
    </lineage>
</organism>
<dbReference type="InterPro" id="IPR027417">
    <property type="entry name" value="P-loop_NTPase"/>
</dbReference>
<evidence type="ECO:0000313" key="3">
    <source>
        <dbReference type="Proteomes" id="UP001596997"/>
    </source>
</evidence>
<dbReference type="RefSeq" id="WP_377714808.1">
    <property type="nucleotide sequence ID" value="NZ_JBHTJM010000007.1"/>
</dbReference>
<proteinExistence type="predicted"/>
<dbReference type="SUPFAM" id="SSF52540">
    <property type="entry name" value="P-loop containing nucleoside triphosphate hydrolases"/>
    <property type="match status" value="1"/>
</dbReference>
<reference evidence="3" key="1">
    <citation type="journal article" date="2019" name="Int. J. Syst. Evol. Microbiol.">
        <title>The Global Catalogue of Microorganisms (GCM) 10K type strain sequencing project: providing services to taxonomists for standard genome sequencing and annotation.</title>
        <authorList>
            <consortium name="The Broad Institute Genomics Platform"/>
            <consortium name="The Broad Institute Genome Sequencing Center for Infectious Disease"/>
            <person name="Wu L."/>
            <person name="Ma J."/>
        </authorList>
    </citation>
    <scope>NUCLEOTIDE SEQUENCE [LARGE SCALE GENOMIC DNA]</scope>
    <source>
        <strain evidence="3">CCUG 62114</strain>
    </source>
</reference>
<dbReference type="Proteomes" id="UP001596997">
    <property type="component" value="Unassembled WGS sequence"/>
</dbReference>
<gene>
    <name evidence="2" type="ORF">ACFQ1O_07060</name>
</gene>
<dbReference type="Gene3D" id="3.40.50.300">
    <property type="entry name" value="P-loop containing nucleotide triphosphate hydrolases"/>
    <property type="match status" value="1"/>
</dbReference>
<evidence type="ECO:0000259" key="1">
    <source>
        <dbReference type="Pfam" id="PF13304"/>
    </source>
</evidence>
<feature type="domain" description="ATPase AAA-type core" evidence="1">
    <location>
        <begin position="50"/>
        <end position="376"/>
    </location>
</feature>
<dbReference type="Pfam" id="PF13304">
    <property type="entry name" value="AAA_21"/>
    <property type="match status" value="1"/>
</dbReference>
<dbReference type="InterPro" id="IPR003959">
    <property type="entry name" value="ATPase_AAA_core"/>
</dbReference>
<dbReference type="PANTHER" id="PTHR40396:SF1">
    <property type="entry name" value="ATPASE AAA-TYPE CORE DOMAIN-CONTAINING PROTEIN"/>
    <property type="match status" value="1"/>
</dbReference>
<protein>
    <submittedName>
        <fullName evidence="2">ATP/GTP-binding protein</fullName>
    </submittedName>
</protein>
<sequence>MIIDFSVKNFRSLKEESFFTMLADSSSSKLDNTFLVELKDGKEIRLLKTAVVYGANGSGKSNFIKSLYALKWLVTNSMDFKVEDDIDCYEPFELDVNTKDESVFYSITFILKKIKYSYQVCIKDNYVESEILDYYPKGAPANLFKRFVDKKNEKDDFVEVSFGKNLLDKRISKKVFDNQLYISKFGSDTPHKQLTEVYKYFKDIEVWNALDSRDVNKLSREISKKIANPINEKFNNRLSKLIRIADTKIERLSAKELKKKDFKLPDEIPDSIKDRFYEDNKLRTFAIHKMYDDKREVGLTEFDLNRKESRGTKVLFALGGIILEALENGGIVVFDELDNSLHPKLCKFLIRLFNNSISNPNNAQLIFATHEVTLLDKDVFRKDQIWFTEKDKYGETELFSARDVEGLRDNTNFELWYRTGKFGGNPKIKEVEFIFE</sequence>
<evidence type="ECO:0000313" key="2">
    <source>
        <dbReference type="EMBL" id="MFD0963760.1"/>
    </source>
</evidence>
<dbReference type="PANTHER" id="PTHR40396">
    <property type="entry name" value="ATPASE-LIKE PROTEIN"/>
    <property type="match status" value="1"/>
</dbReference>
<name>A0ABW3I1N3_9FLAO</name>
<comment type="caution">
    <text evidence="2">The sequence shown here is derived from an EMBL/GenBank/DDBJ whole genome shotgun (WGS) entry which is preliminary data.</text>
</comment>